<reference evidence="2" key="1">
    <citation type="submission" date="2021-05" db="EMBL/GenBank/DDBJ databases">
        <authorList>
            <person name="Alioto T."/>
            <person name="Alioto T."/>
            <person name="Gomez Garrido J."/>
        </authorList>
    </citation>
    <scope>NUCLEOTIDE SEQUENCE</scope>
</reference>
<keyword evidence="1" id="KW-0812">Transmembrane</keyword>
<evidence type="ECO:0000313" key="2">
    <source>
        <dbReference type="EMBL" id="CAG6462188.1"/>
    </source>
</evidence>
<sequence length="173" mass="19905">MKVPARSVGSPKREIFPLGVKYMTVCWIVVNFLFVLHVSVCAVWGVQNLKLNFVKKEMQRESRMLRSKRRRKGVDRLQRVAPAVAAAAAHLPHPASSSRHQFLPRPQLPRTFPWCCSRRISFPKWTSSSSSRWGSPDRWSSRSCALPTGTRPRPLPVCLPSWDKWRFFCFTLG</sequence>
<feature type="transmembrane region" description="Helical" evidence="1">
    <location>
        <begin position="20"/>
        <end position="46"/>
    </location>
</feature>
<keyword evidence="1" id="KW-1133">Transmembrane helix</keyword>
<accession>A0A8D8ARG1</accession>
<evidence type="ECO:0000256" key="1">
    <source>
        <dbReference type="SAM" id="Phobius"/>
    </source>
</evidence>
<name>A0A8D8ARG1_CULPI</name>
<proteinExistence type="predicted"/>
<dbReference type="EMBL" id="HBUE01044976">
    <property type="protein sequence ID" value="CAG6462188.1"/>
    <property type="molecule type" value="Transcribed_RNA"/>
</dbReference>
<protein>
    <submittedName>
        <fullName evidence="2">(northern house mosquito) hypothetical protein</fullName>
    </submittedName>
</protein>
<organism evidence="2">
    <name type="scientific">Culex pipiens</name>
    <name type="common">House mosquito</name>
    <dbReference type="NCBI Taxonomy" id="7175"/>
    <lineage>
        <taxon>Eukaryota</taxon>
        <taxon>Metazoa</taxon>
        <taxon>Ecdysozoa</taxon>
        <taxon>Arthropoda</taxon>
        <taxon>Hexapoda</taxon>
        <taxon>Insecta</taxon>
        <taxon>Pterygota</taxon>
        <taxon>Neoptera</taxon>
        <taxon>Endopterygota</taxon>
        <taxon>Diptera</taxon>
        <taxon>Nematocera</taxon>
        <taxon>Culicoidea</taxon>
        <taxon>Culicidae</taxon>
        <taxon>Culicinae</taxon>
        <taxon>Culicini</taxon>
        <taxon>Culex</taxon>
        <taxon>Culex</taxon>
    </lineage>
</organism>
<dbReference type="AlphaFoldDB" id="A0A8D8ARG1"/>
<keyword evidence="1" id="KW-0472">Membrane</keyword>